<evidence type="ECO:0000256" key="6">
    <source>
        <dbReference type="PIRSR" id="PIRSR000114-2"/>
    </source>
</evidence>
<feature type="active site" description="Proton acceptor" evidence="5">
    <location>
        <position position="206"/>
    </location>
</feature>
<dbReference type="FunFam" id="1.10.1040.10:FF:000004">
    <property type="entry name" value="Glycerol-3-phosphate dehydrogenase [NAD(+)]"/>
    <property type="match status" value="1"/>
</dbReference>
<evidence type="ECO:0000256" key="8">
    <source>
        <dbReference type="RuleBase" id="RU000437"/>
    </source>
</evidence>
<dbReference type="SUPFAM" id="SSF51735">
    <property type="entry name" value="NAD(P)-binding Rossmann-fold domains"/>
    <property type="match status" value="1"/>
</dbReference>
<proteinExistence type="inferred from homology"/>
<dbReference type="FunFam" id="3.40.50.720:FF:000365">
    <property type="entry name" value="Glycerol-3-phosphate dehydrogenase [NAD(+)]"/>
    <property type="match status" value="1"/>
</dbReference>
<dbReference type="InterPro" id="IPR036291">
    <property type="entry name" value="NAD(P)-bd_dom_sf"/>
</dbReference>
<evidence type="ECO:0000256" key="3">
    <source>
        <dbReference type="ARBA" id="ARBA00023027"/>
    </source>
</evidence>
<evidence type="ECO:0000256" key="4">
    <source>
        <dbReference type="ARBA" id="ARBA00048683"/>
    </source>
</evidence>
<dbReference type="PANTHER" id="PTHR11728:SF8">
    <property type="entry name" value="GLYCEROL-3-PHOSPHATE DEHYDROGENASE [NAD(+)]-RELATED"/>
    <property type="match status" value="1"/>
</dbReference>
<comment type="caution">
    <text evidence="12">The sequence shown here is derived from an EMBL/GenBank/DDBJ whole genome shotgun (WGS) entry which is preliminary data.</text>
</comment>
<name>A0AAV9ISE8_CYACA</name>
<dbReference type="GO" id="GO:0141152">
    <property type="term" value="F:glycerol-3-phosphate dehydrogenase (NAD+) activity"/>
    <property type="evidence" value="ECO:0007669"/>
    <property type="project" value="UniProtKB-UniRule"/>
</dbReference>
<dbReference type="InterPro" id="IPR008927">
    <property type="entry name" value="6-PGluconate_DH-like_C_sf"/>
</dbReference>
<protein>
    <recommendedName>
        <fullName evidence="9">Glycerol-3-phosphate dehydrogenase [NAD(+)]</fullName>
        <ecNumber evidence="9">1.1.1.8</ecNumber>
    </recommendedName>
</protein>
<feature type="domain" description="Glycerol-3-phosphate dehydrogenase NAD-dependent N-terminal" evidence="10">
    <location>
        <begin position="6"/>
        <end position="175"/>
    </location>
</feature>
<dbReference type="InterPro" id="IPR011128">
    <property type="entry name" value="G3P_DH_NAD-dep_N"/>
</dbReference>
<dbReference type="EC" id="1.1.1.8" evidence="9"/>
<keyword evidence="2 8" id="KW-0560">Oxidoreductase</keyword>
<dbReference type="PROSITE" id="PS00957">
    <property type="entry name" value="NAD_G3PDH"/>
    <property type="match status" value="1"/>
</dbReference>
<dbReference type="GO" id="GO:0046168">
    <property type="term" value="P:glycerol-3-phosphate catabolic process"/>
    <property type="evidence" value="ECO:0007669"/>
    <property type="project" value="UniProtKB-UniRule"/>
</dbReference>
<feature type="binding site" evidence="6">
    <location>
        <position position="122"/>
    </location>
    <ligand>
        <name>substrate</name>
    </ligand>
</feature>
<dbReference type="InterPro" id="IPR006168">
    <property type="entry name" value="G3P_DH_NAD-dep"/>
</dbReference>
<evidence type="ECO:0000313" key="12">
    <source>
        <dbReference type="EMBL" id="KAK4534986.1"/>
    </source>
</evidence>
<keyword evidence="3 7" id="KW-0520">NAD</keyword>
<evidence type="ECO:0000259" key="10">
    <source>
        <dbReference type="Pfam" id="PF01210"/>
    </source>
</evidence>
<feature type="domain" description="Glycerol-3-phosphate dehydrogenase NAD-dependent C-terminal" evidence="11">
    <location>
        <begin position="195"/>
        <end position="342"/>
    </location>
</feature>
<dbReference type="Gene3D" id="3.40.50.720">
    <property type="entry name" value="NAD(P)-binding Rossmann-like Domain"/>
    <property type="match status" value="1"/>
</dbReference>
<dbReference type="AlphaFoldDB" id="A0AAV9ISE8"/>
<comment type="similarity">
    <text evidence="1 8">Belongs to the NAD-dependent glycerol-3-phosphate dehydrogenase family.</text>
</comment>
<evidence type="ECO:0000313" key="13">
    <source>
        <dbReference type="Proteomes" id="UP001301350"/>
    </source>
</evidence>
<feature type="binding site" evidence="7">
    <location>
        <position position="301"/>
    </location>
    <ligand>
        <name>NAD(+)</name>
        <dbReference type="ChEBI" id="CHEBI:57540"/>
    </ligand>
</feature>
<feature type="binding site" evidence="7">
    <location>
        <begin position="11"/>
        <end position="16"/>
    </location>
    <ligand>
        <name>NAD(+)</name>
        <dbReference type="ChEBI" id="CHEBI:57540"/>
    </ligand>
</feature>
<dbReference type="GO" id="GO:0005975">
    <property type="term" value="P:carbohydrate metabolic process"/>
    <property type="evidence" value="ECO:0007669"/>
    <property type="project" value="InterPro"/>
</dbReference>
<dbReference type="PRINTS" id="PR00077">
    <property type="entry name" value="GPDHDRGNASE"/>
</dbReference>
<dbReference type="EMBL" id="JANCYW010000003">
    <property type="protein sequence ID" value="KAK4534986.1"/>
    <property type="molecule type" value="Genomic_DNA"/>
</dbReference>
<sequence>MAAKNKIAILGSGNWGSTVARIAGGNAARHSNLFDAEVRIWVYEEVVNGRKLTEIINTEHENVKYLPGKKLPENVVACPEPQEAAAGANILIFVLPHQFVKGLCAKLVGHLRKDAFAVSLIKGVDFDEGGVVLISEVIRKQLGVPCAVLMGANVANEIAEEQFSEATIGYRDEQHAQLLKHVFQTHYFRIAGAPDVAGVEICGALKNIVALAAGFCDGMGLGNNTKAAVIRLGLVEMIRFAKHYLENVRDATFLQSCGVADLITTCYGGRNRRCAEVFARSQGAKTFEDIEQEVLNGQKLQGTLTAKDVHAIIKRDGLLERFRLFTSVYEIAFCGKPVASLLEDLGKQELNMNGDIS</sequence>
<dbReference type="Proteomes" id="UP001301350">
    <property type="component" value="Unassembled WGS sequence"/>
</dbReference>
<dbReference type="Pfam" id="PF07479">
    <property type="entry name" value="NAD_Gly3P_dh_C"/>
    <property type="match status" value="1"/>
</dbReference>
<gene>
    <name evidence="12" type="ORF">CDCA_CDCA03G1011</name>
</gene>
<feature type="binding site" evidence="7">
    <location>
        <position position="270"/>
    </location>
    <ligand>
        <name>NAD(+)</name>
        <dbReference type="ChEBI" id="CHEBI:57540"/>
    </ligand>
</feature>
<reference evidence="12 13" key="1">
    <citation type="submission" date="2022-07" db="EMBL/GenBank/DDBJ databases">
        <title>Genome-wide signatures of adaptation to extreme environments.</title>
        <authorList>
            <person name="Cho C.H."/>
            <person name="Yoon H.S."/>
        </authorList>
    </citation>
    <scope>NUCLEOTIDE SEQUENCE [LARGE SCALE GENOMIC DNA]</scope>
    <source>
        <strain evidence="12 13">DBV 063 E5</strain>
    </source>
</reference>
<dbReference type="Gene3D" id="1.10.1040.10">
    <property type="entry name" value="N-(1-d-carboxylethyl)-l-norvaline Dehydrogenase, domain 2"/>
    <property type="match status" value="1"/>
</dbReference>
<evidence type="ECO:0000256" key="2">
    <source>
        <dbReference type="ARBA" id="ARBA00023002"/>
    </source>
</evidence>
<evidence type="ECO:0000259" key="11">
    <source>
        <dbReference type="Pfam" id="PF07479"/>
    </source>
</evidence>
<evidence type="ECO:0000256" key="7">
    <source>
        <dbReference type="PIRSR" id="PIRSR000114-3"/>
    </source>
</evidence>
<evidence type="ECO:0000256" key="5">
    <source>
        <dbReference type="PIRSR" id="PIRSR000114-1"/>
    </source>
</evidence>
<dbReference type="Pfam" id="PF01210">
    <property type="entry name" value="NAD_Gly3P_dh_N"/>
    <property type="match status" value="1"/>
</dbReference>
<dbReference type="PIRSF" id="PIRSF000114">
    <property type="entry name" value="Glycerol-3-P_dh"/>
    <property type="match status" value="1"/>
</dbReference>
<evidence type="ECO:0000256" key="1">
    <source>
        <dbReference type="ARBA" id="ARBA00011009"/>
    </source>
</evidence>
<organism evidence="12 13">
    <name type="scientific">Cyanidium caldarium</name>
    <name type="common">Red alga</name>
    <dbReference type="NCBI Taxonomy" id="2771"/>
    <lineage>
        <taxon>Eukaryota</taxon>
        <taxon>Rhodophyta</taxon>
        <taxon>Bangiophyceae</taxon>
        <taxon>Cyanidiales</taxon>
        <taxon>Cyanidiaceae</taxon>
        <taxon>Cyanidium</taxon>
    </lineage>
</organism>
<dbReference type="SUPFAM" id="SSF48179">
    <property type="entry name" value="6-phosphogluconate dehydrogenase C-terminal domain-like"/>
    <property type="match status" value="1"/>
</dbReference>
<feature type="binding site" evidence="6">
    <location>
        <begin position="270"/>
        <end position="271"/>
    </location>
    <ligand>
        <name>substrate</name>
    </ligand>
</feature>
<dbReference type="InterPro" id="IPR013328">
    <property type="entry name" value="6PGD_dom2"/>
</dbReference>
<dbReference type="GO" id="GO:0005829">
    <property type="term" value="C:cytosol"/>
    <property type="evidence" value="ECO:0007669"/>
    <property type="project" value="TreeGrafter"/>
</dbReference>
<dbReference type="PANTHER" id="PTHR11728">
    <property type="entry name" value="GLYCEROL-3-PHOSPHATE DEHYDROGENASE"/>
    <property type="match status" value="1"/>
</dbReference>
<accession>A0AAV9ISE8</accession>
<feature type="binding site" evidence="7">
    <location>
        <position position="155"/>
    </location>
    <ligand>
        <name>NAD(+)</name>
        <dbReference type="ChEBI" id="CHEBI:57540"/>
    </ligand>
</feature>
<dbReference type="InterPro" id="IPR017751">
    <property type="entry name" value="G3P_DH_NAD-dep_euk"/>
</dbReference>
<feature type="binding site" evidence="7">
    <location>
        <position position="99"/>
    </location>
    <ligand>
        <name>NAD(+)</name>
        <dbReference type="ChEBI" id="CHEBI:57540"/>
    </ligand>
</feature>
<dbReference type="NCBIfam" id="TIGR03376">
    <property type="entry name" value="glycerol3P_DH"/>
    <property type="match status" value="1"/>
</dbReference>
<dbReference type="GO" id="GO:0051287">
    <property type="term" value="F:NAD binding"/>
    <property type="evidence" value="ECO:0007669"/>
    <property type="project" value="UniProtKB-UniRule"/>
</dbReference>
<dbReference type="GO" id="GO:0042803">
    <property type="term" value="F:protein homodimerization activity"/>
    <property type="evidence" value="ECO:0007669"/>
    <property type="project" value="InterPro"/>
</dbReference>
<dbReference type="InterPro" id="IPR006109">
    <property type="entry name" value="G3P_DH_NAD-dep_C"/>
</dbReference>
<feature type="binding site" evidence="7">
    <location>
        <position position="299"/>
    </location>
    <ligand>
        <name>NAD(+)</name>
        <dbReference type="ChEBI" id="CHEBI:57540"/>
    </ligand>
</feature>
<evidence type="ECO:0000256" key="9">
    <source>
        <dbReference type="RuleBase" id="RU361243"/>
    </source>
</evidence>
<comment type="catalytic activity">
    <reaction evidence="4 9">
        <text>sn-glycerol 3-phosphate + NAD(+) = dihydroxyacetone phosphate + NADH + H(+)</text>
        <dbReference type="Rhea" id="RHEA:11092"/>
        <dbReference type="ChEBI" id="CHEBI:15378"/>
        <dbReference type="ChEBI" id="CHEBI:57540"/>
        <dbReference type="ChEBI" id="CHEBI:57597"/>
        <dbReference type="ChEBI" id="CHEBI:57642"/>
        <dbReference type="ChEBI" id="CHEBI:57945"/>
        <dbReference type="EC" id="1.1.1.8"/>
    </reaction>
</comment>
<keyword evidence="13" id="KW-1185">Reference proteome</keyword>